<dbReference type="SUPFAM" id="SSF56436">
    <property type="entry name" value="C-type lectin-like"/>
    <property type="match status" value="1"/>
</dbReference>
<dbReference type="Gene3D" id="3.10.100.10">
    <property type="entry name" value="Mannose-Binding Protein A, subunit A"/>
    <property type="match status" value="1"/>
</dbReference>
<dbReference type="InterPro" id="IPR016186">
    <property type="entry name" value="C-type_lectin-like/link_sf"/>
</dbReference>
<accession>A0AAV2QLV0</accession>
<feature type="non-terminal residue" evidence="1">
    <location>
        <position position="224"/>
    </location>
</feature>
<feature type="non-terminal residue" evidence="1">
    <location>
        <position position="1"/>
    </location>
</feature>
<dbReference type="InterPro" id="IPR016187">
    <property type="entry name" value="CTDL_fold"/>
</dbReference>
<organism evidence="1 2">
    <name type="scientific">Meganyctiphanes norvegica</name>
    <name type="common">Northern krill</name>
    <name type="synonym">Thysanopoda norvegica</name>
    <dbReference type="NCBI Taxonomy" id="48144"/>
    <lineage>
        <taxon>Eukaryota</taxon>
        <taxon>Metazoa</taxon>
        <taxon>Ecdysozoa</taxon>
        <taxon>Arthropoda</taxon>
        <taxon>Crustacea</taxon>
        <taxon>Multicrustacea</taxon>
        <taxon>Malacostraca</taxon>
        <taxon>Eumalacostraca</taxon>
        <taxon>Eucarida</taxon>
        <taxon>Euphausiacea</taxon>
        <taxon>Euphausiidae</taxon>
        <taxon>Meganyctiphanes</taxon>
    </lineage>
</organism>
<comment type="caution">
    <text evidence="1">The sequence shown here is derived from an EMBL/GenBank/DDBJ whole genome shotgun (WGS) entry which is preliminary data.</text>
</comment>
<gene>
    <name evidence="1" type="ORF">MNOR_LOCUS12958</name>
</gene>
<evidence type="ECO:0000313" key="2">
    <source>
        <dbReference type="Proteomes" id="UP001497623"/>
    </source>
</evidence>
<evidence type="ECO:0000313" key="1">
    <source>
        <dbReference type="EMBL" id="CAL4086276.1"/>
    </source>
</evidence>
<dbReference type="Proteomes" id="UP001497623">
    <property type="component" value="Unassembled WGS sequence"/>
</dbReference>
<proteinExistence type="predicted"/>
<name>A0AAV2QLV0_MEGNR</name>
<dbReference type="EMBL" id="CAXKWB010007256">
    <property type="protein sequence ID" value="CAL4086276.1"/>
    <property type="molecule type" value="Genomic_DNA"/>
</dbReference>
<reference evidence="1 2" key="1">
    <citation type="submission" date="2024-05" db="EMBL/GenBank/DDBJ databases">
        <authorList>
            <person name="Wallberg A."/>
        </authorList>
    </citation>
    <scope>NUCLEOTIDE SEQUENCE [LARGE SCALE GENOMIC DNA]</scope>
</reference>
<sequence length="224" mass="26255">YPSVEEVVMDIHVLLYFVGLCFPKLSESVCNYRQIANFKQKYFRDYNGKDIPEIRCDKLGGHCLRYKEKCNGRNEFWQTSCDHECDCCLKVGSRRRERTKQWLLMRRKLNWKDAEEYCEVKRGDLLVPENVWDLIEFLRHEDIADTSAAYGKGVRIGKERKSWSDARKDCQANGGDLHIPAYIVDMVLYMRKLDIGSRDVWIGYSDHYDAEKYVGIQGNEIEGG</sequence>
<protein>
    <submittedName>
        <fullName evidence="1">Uncharacterized protein</fullName>
    </submittedName>
</protein>
<keyword evidence="2" id="KW-1185">Reference proteome</keyword>
<dbReference type="AlphaFoldDB" id="A0AAV2QLV0"/>
<dbReference type="CDD" id="cd00037">
    <property type="entry name" value="CLECT"/>
    <property type="match status" value="1"/>
</dbReference>